<dbReference type="Pfam" id="PF13091">
    <property type="entry name" value="PLDc_2"/>
    <property type="match status" value="1"/>
</dbReference>
<dbReference type="InterPro" id="IPR025375">
    <property type="entry name" value="DUF4365"/>
</dbReference>
<name>A0ABW4N7G2_9CAUL</name>
<evidence type="ECO:0000259" key="6">
    <source>
        <dbReference type="PROSITE" id="PS50035"/>
    </source>
</evidence>
<dbReference type="Gene3D" id="3.30.870.10">
    <property type="entry name" value="Endonuclease Chain A"/>
    <property type="match status" value="1"/>
</dbReference>
<dbReference type="InterPro" id="IPR001736">
    <property type="entry name" value="PLipase_D/transphosphatidylase"/>
</dbReference>
<evidence type="ECO:0000256" key="1">
    <source>
        <dbReference type="ARBA" id="ARBA00003145"/>
    </source>
</evidence>
<sequence length="300" mass="33838">MRFDNTAALADEGVAAIGRLFNRRLRWIFREVAKRDVGIDAQVEVCRDGLVTSRLLALQIKSGSSYFREPLANGWIYRGGPDHLDYFLAHSLPVLLVLYDPEEERAWWQEVTAANARRTEHGWTLHIPRAQEVEPEAADAMDAIAHTVPSGEWSRLPRLKRLSSASTGLAPIYEVLAAARRELQISTSTISPEFVAILDFLSVEISVKLLVAADARSREALKLASPRSRLEVMLTRQPLHAKYLIVDGRVAWMSSGSLTWSLHHNYEVLEPIDGRPRVRALIREFEDVWASSWPLADLEP</sequence>
<dbReference type="Proteomes" id="UP001597237">
    <property type="component" value="Unassembled WGS sequence"/>
</dbReference>
<keyword evidence="8" id="KW-1185">Reference proteome</keyword>
<reference evidence="8" key="1">
    <citation type="journal article" date="2019" name="Int. J. Syst. Evol. Microbiol.">
        <title>The Global Catalogue of Microorganisms (GCM) 10K type strain sequencing project: providing services to taxonomists for standard genome sequencing and annotation.</title>
        <authorList>
            <consortium name="The Broad Institute Genomics Platform"/>
            <consortium name="The Broad Institute Genome Sequencing Center for Infectious Disease"/>
            <person name="Wu L."/>
            <person name="Ma J."/>
        </authorList>
    </citation>
    <scope>NUCLEOTIDE SEQUENCE [LARGE SCALE GENOMIC DNA]</scope>
    <source>
        <strain evidence="8">DFY28</strain>
    </source>
</reference>
<feature type="domain" description="PLD phosphodiesterase" evidence="6">
    <location>
        <begin position="235"/>
        <end position="262"/>
    </location>
</feature>
<evidence type="ECO:0000256" key="2">
    <source>
        <dbReference type="ARBA" id="ARBA00004613"/>
    </source>
</evidence>
<comment type="caution">
    <text evidence="7">The sequence shown here is derived from an EMBL/GenBank/DDBJ whole genome shotgun (WGS) entry which is preliminary data.</text>
</comment>
<evidence type="ECO:0000256" key="4">
    <source>
        <dbReference type="ARBA" id="ARBA00022525"/>
    </source>
</evidence>
<evidence type="ECO:0000256" key="5">
    <source>
        <dbReference type="ARBA" id="ARBA00029594"/>
    </source>
</evidence>
<evidence type="ECO:0000313" key="8">
    <source>
        <dbReference type="Proteomes" id="UP001597237"/>
    </source>
</evidence>
<dbReference type="PROSITE" id="PS50035">
    <property type="entry name" value="PLD"/>
    <property type="match status" value="1"/>
</dbReference>
<dbReference type="EMBL" id="JBHUEY010000012">
    <property type="protein sequence ID" value="MFD1785648.1"/>
    <property type="molecule type" value="Genomic_DNA"/>
</dbReference>
<protein>
    <recommendedName>
        <fullName evidence="3">Phospholipase D</fullName>
    </recommendedName>
    <alternativeName>
        <fullName evidence="5">Choline phosphatase</fullName>
    </alternativeName>
</protein>
<proteinExistence type="predicted"/>
<dbReference type="SUPFAM" id="SSF56024">
    <property type="entry name" value="Phospholipase D/nuclease"/>
    <property type="match status" value="1"/>
</dbReference>
<dbReference type="Pfam" id="PF14280">
    <property type="entry name" value="DUF4365"/>
    <property type="match status" value="1"/>
</dbReference>
<dbReference type="InterPro" id="IPR025202">
    <property type="entry name" value="PLD-like_dom"/>
</dbReference>
<organism evidence="7 8">
    <name type="scientific">Phenylobacterium terrae</name>
    <dbReference type="NCBI Taxonomy" id="2665495"/>
    <lineage>
        <taxon>Bacteria</taxon>
        <taxon>Pseudomonadati</taxon>
        <taxon>Pseudomonadota</taxon>
        <taxon>Alphaproteobacteria</taxon>
        <taxon>Caulobacterales</taxon>
        <taxon>Caulobacteraceae</taxon>
        <taxon>Phenylobacterium</taxon>
    </lineage>
</organism>
<comment type="subcellular location">
    <subcellularLocation>
        <location evidence="2">Secreted</location>
    </subcellularLocation>
</comment>
<accession>A0ABW4N7G2</accession>
<evidence type="ECO:0000313" key="7">
    <source>
        <dbReference type="EMBL" id="MFD1785648.1"/>
    </source>
</evidence>
<gene>
    <name evidence="7" type="ORF">ACFSC0_19795</name>
</gene>
<comment type="function">
    <text evidence="1">Could be a virulence factor.</text>
</comment>
<evidence type="ECO:0000256" key="3">
    <source>
        <dbReference type="ARBA" id="ARBA00018392"/>
    </source>
</evidence>
<keyword evidence="4" id="KW-0964">Secreted</keyword>
<dbReference type="RefSeq" id="WP_377281685.1">
    <property type="nucleotide sequence ID" value="NZ_JBHRSI010000004.1"/>
</dbReference>